<dbReference type="Pfam" id="PF02800">
    <property type="entry name" value="Gp_dh_C"/>
    <property type="match status" value="1"/>
</dbReference>
<dbReference type="RefSeq" id="WP_266127866.1">
    <property type="nucleotide sequence ID" value="NZ_JANIDV010000005.1"/>
</dbReference>
<dbReference type="PROSITE" id="PS00071">
    <property type="entry name" value="GAPDH"/>
    <property type="match status" value="1"/>
</dbReference>
<dbReference type="PIRSF" id="PIRSF000149">
    <property type="entry name" value="GAP_DH"/>
    <property type="match status" value="1"/>
</dbReference>
<evidence type="ECO:0000256" key="4">
    <source>
        <dbReference type="RuleBase" id="RU361160"/>
    </source>
</evidence>
<dbReference type="Proteomes" id="UP001165633">
    <property type="component" value="Unassembled WGS sequence"/>
</dbReference>
<proteinExistence type="inferred from homology"/>
<gene>
    <name evidence="6" type="primary">gap</name>
    <name evidence="6" type="ORF">NQF87_07910</name>
</gene>
<dbReference type="InterPro" id="IPR020830">
    <property type="entry name" value="GlycerAld_3-P_DH_AS"/>
</dbReference>
<dbReference type="PRINTS" id="PR00078">
    <property type="entry name" value="G3PDHDRGNASE"/>
</dbReference>
<evidence type="ECO:0000259" key="5">
    <source>
        <dbReference type="SMART" id="SM00846"/>
    </source>
</evidence>
<accession>A0ABT3WGH8</accession>
<name>A0ABT3WGH8_9PROT</name>
<dbReference type="InterPro" id="IPR006424">
    <property type="entry name" value="Glyceraldehyde-3-P_DH_1"/>
</dbReference>
<dbReference type="SUPFAM" id="SSF51735">
    <property type="entry name" value="NAD(P)-binding Rossmann-fold domains"/>
    <property type="match status" value="1"/>
</dbReference>
<dbReference type="SMART" id="SM00846">
    <property type="entry name" value="Gp_dh_N"/>
    <property type="match status" value="1"/>
</dbReference>
<dbReference type="Pfam" id="PF00044">
    <property type="entry name" value="Gp_dh_N"/>
    <property type="match status" value="1"/>
</dbReference>
<dbReference type="CDD" id="cd18126">
    <property type="entry name" value="GAPDH_I_C"/>
    <property type="match status" value="1"/>
</dbReference>
<dbReference type="EC" id="1.2.1.-" evidence="4"/>
<dbReference type="CDD" id="cd05214">
    <property type="entry name" value="GAPDH_I_N"/>
    <property type="match status" value="1"/>
</dbReference>
<keyword evidence="7" id="KW-1185">Reference proteome</keyword>
<dbReference type="EMBL" id="JANIDV010000005">
    <property type="protein sequence ID" value="MCX5616892.1"/>
    <property type="molecule type" value="Genomic_DNA"/>
</dbReference>
<dbReference type="SUPFAM" id="SSF55347">
    <property type="entry name" value="Glyceraldehyde-3-phosphate dehydrogenase-like, C-terminal domain"/>
    <property type="match status" value="1"/>
</dbReference>
<comment type="caution">
    <text evidence="6">The sequence shown here is derived from an EMBL/GenBank/DDBJ whole genome shotgun (WGS) entry which is preliminary data.</text>
</comment>
<evidence type="ECO:0000256" key="1">
    <source>
        <dbReference type="ARBA" id="ARBA00007406"/>
    </source>
</evidence>
<evidence type="ECO:0000313" key="7">
    <source>
        <dbReference type="Proteomes" id="UP001165633"/>
    </source>
</evidence>
<dbReference type="InterPro" id="IPR036291">
    <property type="entry name" value="NAD(P)-bd_dom_sf"/>
</dbReference>
<dbReference type="InterPro" id="IPR020828">
    <property type="entry name" value="GlycerAld_3-P_DH_NAD(P)-bd"/>
</dbReference>
<evidence type="ECO:0000256" key="3">
    <source>
        <dbReference type="RuleBase" id="RU000397"/>
    </source>
</evidence>
<reference evidence="6" key="1">
    <citation type="submission" date="2022-07" db="EMBL/GenBank/DDBJ databases">
        <title>Bombella genomes.</title>
        <authorList>
            <person name="Harer L."/>
            <person name="Styblova S."/>
            <person name="Ehrmann M."/>
        </authorList>
    </citation>
    <scope>NUCLEOTIDE SEQUENCE</scope>
    <source>
        <strain evidence="6">TMW 2.2559</strain>
    </source>
</reference>
<evidence type="ECO:0000256" key="2">
    <source>
        <dbReference type="ARBA" id="ARBA00023002"/>
    </source>
</evidence>
<dbReference type="Gene3D" id="3.40.50.720">
    <property type="entry name" value="NAD(P)-binding Rossmann-like Domain"/>
    <property type="match status" value="1"/>
</dbReference>
<feature type="domain" description="Glyceraldehyde 3-phosphate dehydrogenase NAD(P) binding" evidence="5">
    <location>
        <begin position="3"/>
        <end position="157"/>
    </location>
</feature>
<organism evidence="6 7">
    <name type="scientific">Bombella dulcis</name>
    <dbReference type="NCBI Taxonomy" id="2967339"/>
    <lineage>
        <taxon>Bacteria</taxon>
        <taxon>Pseudomonadati</taxon>
        <taxon>Pseudomonadota</taxon>
        <taxon>Alphaproteobacteria</taxon>
        <taxon>Acetobacterales</taxon>
        <taxon>Acetobacteraceae</taxon>
        <taxon>Bombella</taxon>
    </lineage>
</organism>
<sequence length="340" mass="36435">MAVKIAINGFGRIGRLVLRGIIESGRTDVEPVLINDLGSVEANAHLLKYDTVHGRLPAEVEVVNGDLLIKTHQGRTIGPIKVTAHRNPEEIPLQGVDVAMECTGLFTARDKASALLKAGAKHVLVSAPGKDADATIVYGVNNDALKPGMQIVSNASCTTNCLSPVASVLDETFGIERGYMVTVHSYTGDQRTIDTLHKDPRRARAAAVNIIPTSTGAARAVGLVLPHLKGKLDGTAIRVPTPNVSLVSLDFVPKRKPSSVEEVNEAIREASEGRLKGILGYNTEPLVSHDFNHVPFSSTFDATQTALVDGGELVRICAWYDNEWGFSNRMSDTASLFGKL</sequence>
<protein>
    <recommendedName>
        <fullName evidence="4">Glyceraldehyde-3-phosphate dehydrogenase</fullName>
        <ecNumber evidence="4">1.2.1.-</ecNumber>
    </recommendedName>
</protein>
<comment type="similarity">
    <text evidence="1 3">Belongs to the glyceraldehyde-3-phosphate dehydrogenase family.</text>
</comment>
<evidence type="ECO:0000313" key="6">
    <source>
        <dbReference type="EMBL" id="MCX5616892.1"/>
    </source>
</evidence>
<dbReference type="PANTHER" id="PTHR43148">
    <property type="entry name" value="GLYCERALDEHYDE-3-PHOSPHATE DEHYDROGENASE 2"/>
    <property type="match status" value="1"/>
</dbReference>
<dbReference type="NCBIfam" id="TIGR01534">
    <property type="entry name" value="GAPDH-I"/>
    <property type="match status" value="1"/>
</dbReference>
<dbReference type="InterPro" id="IPR020831">
    <property type="entry name" value="GlycerAld/Erythrose_P_DH"/>
</dbReference>
<keyword evidence="2 4" id="KW-0560">Oxidoreductase</keyword>
<dbReference type="InterPro" id="IPR020829">
    <property type="entry name" value="GlycerAld_3-P_DH_cat"/>
</dbReference>
<dbReference type="Gene3D" id="3.30.360.10">
    <property type="entry name" value="Dihydrodipicolinate Reductase, domain 2"/>
    <property type="match status" value="1"/>
</dbReference>